<evidence type="ECO:0000313" key="1">
    <source>
        <dbReference type="EMBL" id="KAJ1112621.1"/>
    </source>
</evidence>
<dbReference type="EMBL" id="JANPWB010000012">
    <property type="protein sequence ID" value="KAJ1112621.1"/>
    <property type="molecule type" value="Genomic_DNA"/>
</dbReference>
<sequence>MCRSCFCYGCLESWFLLTSCRSRGRVRHTWDHVTEERRTAYRMQQETRACKESGVTYPHAHPGARPYPCPLPCHPSGIRVRCRAECSAKLGSNGDGS</sequence>
<accession>A0AAV7N9G3</accession>
<keyword evidence="2" id="KW-1185">Reference proteome</keyword>
<dbReference type="AlphaFoldDB" id="A0AAV7N9G3"/>
<reference evidence="1" key="1">
    <citation type="journal article" date="2022" name="bioRxiv">
        <title>Sequencing and chromosome-scale assembly of the giantPleurodeles waltlgenome.</title>
        <authorList>
            <person name="Brown T."/>
            <person name="Elewa A."/>
            <person name="Iarovenko S."/>
            <person name="Subramanian E."/>
            <person name="Araus A.J."/>
            <person name="Petzold A."/>
            <person name="Susuki M."/>
            <person name="Suzuki K.-i.T."/>
            <person name="Hayashi T."/>
            <person name="Toyoda A."/>
            <person name="Oliveira C."/>
            <person name="Osipova E."/>
            <person name="Leigh N.D."/>
            <person name="Simon A."/>
            <person name="Yun M.H."/>
        </authorList>
    </citation>
    <scope>NUCLEOTIDE SEQUENCE</scope>
    <source>
        <strain evidence="1">20211129_DDA</strain>
        <tissue evidence="1">Liver</tissue>
    </source>
</reference>
<proteinExistence type="predicted"/>
<gene>
    <name evidence="1" type="ORF">NDU88_000882</name>
</gene>
<evidence type="ECO:0000313" key="2">
    <source>
        <dbReference type="Proteomes" id="UP001066276"/>
    </source>
</evidence>
<dbReference type="Proteomes" id="UP001066276">
    <property type="component" value="Chromosome 8"/>
</dbReference>
<comment type="caution">
    <text evidence="1">The sequence shown here is derived from an EMBL/GenBank/DDBJ whole genome shotgun (WGS) entry which is preliminary data.</text>
</comment>
<name>A0AAV7N9G3_PLEWA</name>
<protein>
    <recommendedName>
        <fullName evidence="3">RBR-type E3 ubiquitin transferase</fullName>
    </recommendedName>
</protein>
<evidence type="ECO:0008006" key="3">
    <source>
        <dbReference type="Google" id="ProtNLM"/>
    </source>
</evidence>
<organism evidence="1 2">
    <name type="scientific">Pleurodeles waltl</name>
    <name type="common">Iberian ribbed newt</name>
    <dbReference type="NCBI Taxonomy" id="8319"/>
    <lineage>
        <taxon>Eukaryota</taxon>
        <taxon>Metazoa</taxon>
        <taxon>Chordata</taxon>
        <taxon>Craniata</taxon>
        <taxon>Vertebrata</taxon>
        <taxon>Euteleostomi</taxon>
        <taxon>Amphibia</taxon>
        <taxon>Batrachia</taxon>
        <taxon>Caudata</taxon>
        <taxon>Salamandroidea</taxon>
        <taxon>Salamandridae</taxon>
        <taxon>Pleurodelinae</taxon>
        <taxon>Pleurodeles</taxon>
    </lineage>
</organism>